<dbReference type="EMBL" id="JACHEX010000002">
    <property type="protein sequence ID" value="MBB6062593.1"/>
    <property type="molecule type" value="Genomic_DNA"/>
</dbReference>
<comment type="caution">
    <text evidence="2">The sequence shown here is derived from an EMBL/GenBank/DDBJ whole genome shotgun (WGS) entry which is preliminary data.</text>
</comment>
<dbReference type="PROSITE" id="PS51257">
    <property type="entry name" value="PROKAR_LIPOPROTEIN"/>
    <property type="match status" value="1"/>
</dbReference>
<organism evidence="2 3">
    <name type="scientific">Thermosipho japonicus</name>
    <dbReference type="NCBI Taxonomy" id="90323"/>
    <lineage>
        <taxon>Bacteria</taxon>
        <taxon>Thermotogati</taxon>
        <taxon>Thermotogota</taxon>
        <taxon>Thermotogae</taxon>
        <taxon>Thermotogales</taxon>
        <taxon>Fervidobacteriaceae</taxon>
        <taxon>Thermosipho</taxon>
    </lineage>
</organism>
<dbReference type="Proteomes" id="UP000555828">
    <property type="component" value="Unassembled WGS sequence"/>
</dbReference>
<accession>A0A841GRQ6</accession>
<gene>
    <name evidence="2" type="ORF">HNP65_001031</name>
</gene>
<dbReference type="SUPFAM" id="SSF63491">
    <property type="entry name" value="BAG domain"/>
    <property type="match status" value="1"/>
</dbReference>
<sequence>MKKILIVFISILLFFLFSCDNNSSSSESKTSTNNVVIPYGFIGAVGEGYGKTDVESEEIAKKDALRKIAEQIYVEIKSDSTLKENLTQIIENKQVKEKAETKLENIVNTTTDIEIVGVDFTLIDKRLINGQYYTKVLGLLDKETALFAYRTYFAIKIGQSLLEGKMIYSAQKIVSEYEKLISENKDKLPANMVSELISTVSKIKKSWNNILALYNDLENKEINTVENALKLLEAIDKLNSQCVDFPQDKIEPLKEKAKTFVKDIKITLNGPKSVSVGQRIDIFVELSPKIKGNHTFSVKSKNAEFPEFVTIKDGKGTLSGIVKDKDILVEVSLGNLIFERYSPGTSEGAGISSQKVGEIIRISSQGVATQRNEAIEEALILAVKKAIGIVFSQDVNLLLSIPVDKDLINALFGVLKYELVNEKYENGTYNIVINVSFNRDEFKDLVTKIISQKPVGYAVIVVNNDQYGYIEPIFENKLLESGINLVSKEYSRKLAQYSDPNILSKLAILSAAKYVINIKVNYGEAYSSEYKIWSMRLFLNVQIINTLTGQIVKSENFEDVAAGATKEAALSKILNSEKFSDFINKLIEELKKPYSSAEKSNVVRKINLKFYFEKSTYILIMKDYLSEKFGKVELIEKEENYGILSLNTNLKNEEIISIVTSFRNLNIKVLKVSSNQIEFKIN</sequence>
<name>A0A841GRQ6_9BACT</name>
<evidence type="ECO:0000256" key="1">
    <source>
        <dbReference type="SAM" id="SignalP"/>
    </source>
</evidence>
<feature type="signal peptide" evidence="1">
    <location>
        <begin position="1"/>
        <end position="20"/>
    </location>
</feature>
<keyword evidence="1" id="KW-0732">Signal</keyword>
<feature type="chain" id="PRO_5032816554" description="Lipoprotein" evidence="1">
    <location>
        <begin position="21"/>
        <end position="682"/>
    </location>
</feature>
<reference evidence="2 3" key="1">
    <citation type="submission" date="2020-08" db="EMBL/GenBank/DDBJ databases">
        <title>Genomic Encyclopedia of Type Strains, Phase IV (KMG-IV): sequencing the most valuable type-strain genomes for metagenomic binning, comparative biology and taxonomic classification.</title>
        <authorList>
            <person name="Goeker M."/>
        </authorList>
    </citation>
    <scope>NUCLEOTIDE SEQUENCE [LARGE SCALE GENOMIC DNA]</scope>
    <source>
        <strain evidence="2 3">DSM 13481</strain>
    </source>
</reference>
<evidence type="ECO:0000313" key="3">
    <source>
        <dbReference type="Proteomes" id="UP000555828"/>
    </source>
</evidence>
<proteinExistence type="predicted"/>
<evidence type="ECO:0000313" key="2">
    <source>
        <dbReference type="EMBL" id="MBB6062593.1"/>
    </source>
</evidence>
<dbReference type="Gene3D" id="3.10.28.20">
    <property type="entry name" value="Acetamidase/Formamidase-like domains"/>
    <property type="match status" value="1"/>
</dbReference>
<dbReference type="RefSeq" id="WP_184619250.1">
    <property type="nucleotide sequence ID" value="NZ_JACHEX010000002.1"/>
</dbReference>
<keyword evidence="3" id="KW-1185">Reference proteome</keyword>
<evidence type="ECO:0008006" key="4">
    <source>
        <dbReference type="Google" id="ProtNLM"/>
    </source>
</evidence>
<protein>
    <recommendedName>
        <fullName evidence="4">Lipoprotein</fullName>
    </recommendedName>
</protein>
<dbReference type="AlphaFoldDB" id="A0A841GRQ6"/>